<dbReference type="Gene3D" id="3.30.200.20">
    <property type="entry name" value="Phosphorylase Kinase, domain 1"/>
    <property type="match status" value="1"/>
</dbReference>
<evidence type="ECO:0000256" key="6">
    <source>
        <dbReference type="ARBA" id="ARBA00022840"/>
    </source>
</evidence>
<evidence type="ECO:0000256" key="3">
    <source>
        <dbReference type="ARBA" id="ARBA00022697"/>
    </source>
</evidence>
<dbReference type="PANTHER" id="PTHR21064:SF6">
    <property type="entry name" value="AMINOGLYCOSIDE PHOSPHOTRANSFERASE DOMAIN-CONTAINING PROTEIN"/>
    <property type="match status" value="1"/>
</dbReference>
<dbReference type="CDD" id="cd05153">
    <property type="entry name" value="HomoserineK_II"/>
    <property type="match status" value="1"/>
</dbReference>
<dbReference type="InterPro" id="IPR002575">
    <property type="entry name" value="Aminoglycoside_PTrfase"/>
</dbReference>
<feature type="domain" description="Aminoglycoside phosphotransferase" evidence="8">
    <location>
        <begin position="27"/>
        <end position="235"/>
    </location>
</feature>
<dbReference type="EMBL" id="UINC01105344">
    <property type="protein sequence ID" value="SVC69207.1"/>
    <property type="molecule type" value="Genomic_DNA"/>
</dbReference>
<dbReference type="GO" id="GO:0005524">
    <property type="term" value="F:ATP binding"/>
    <property type="evidence" value="ECO:0007669"/>
    <property type="project" value="UniProtKB-KW"/>
</dbReference>
<evidence type="ECO:0000256" key="1">
    <source>
        <dbReference type="ARBA" id="ARBA00022605"/>
    </source>
</evidence>
<keyword evidence="2" id="KW-0808">Transferase</keyword>
<dbReference type="InterPro" id="IPR005280">
    <property type="entry name" value="Homoserine_kinase_II"/>
</dbReference>
<dbReference type="Gene3D" id="3.90.1200.10">
    <property type="match status" value="1"/>
</dbReference>
<accession>A0A382P8Q9</accession>
<dbReference type="HAMAP" id="MF_00301">
    <property type="entry name" value="Homoser_kinase_2"/>
    <property type="match status" value="1"/>
</dbReference>
<feature type="non-terminal residue" evidence="9">
    <location>
        <position position="250"/>
    </location>
</feature>
<dbReference type="Pfam" id="PF01636">
    <property type="entry name" value="APH"/>
    <property type="match status" value="1"/>
</dbReference>
<dbReference type="NCBIfam" id="NF003558">
    <property type="entry name" value="PRK05231.1"/>
    <property type="match status" value="1"/>
</dbReference>
<evidence type="ECO:0000256" key="7">
    <source>
        <dbReference type="ARBA" id="ARBA00038240"/>
    </source>
</evidence>
<keyword evidence="6" id="KW-0067">ATP-binding</keyword>
<evidence type="ECO:0000256" key="2">
    <source>
        <dbReference type="ARBA" id="ARBA00022679"/>
    </source>
</evidence>
<dbReference type="GO" id="GO:0009088">
    <property type="term" value="P:threonine biosynthetic process"/>
    <property type="evidence" value="ECO:0007669"/>
    <property type="project" value="UniProtKB-KW"/>
</dbReference>
<keyword evidence="5" id="KW-0418">Kinase</keyword>
<keyword evidence="1" id="KW-0028">Amino-acid biosynthesis</keyword>
<dbReference type="GO" id="GO:0004413">
    <property type="term" value="F:homoserine kinase activity"/>
    <property type="evidence" value="ECO:0007669"/>
    <property type="project" value="InterPro"/>
</dbReference>
<dbReference type="InterPro" id="IPR050249">
    <property type="entry name" value="Pseudomonas-type_ThrB"/>
</dbReference>
<evidence type="ECO:0000259" key="8">
    <source>
        <dbReference type="Pfam" id="PF01636"/>
    </source>
</evidence>
<keyword evidence="4" id="KW-0547">Nucleotide-binding</keyword>
<keyword evidence="3" id="KW-0791">Threonine biosynthesis</keyword>
<proteinExistence type="inferred from homology"/>
<evidence type="ECO:0000256" key="5">
    <source>
        <dbReference type="ARBA" id="ARBA00022777"/>
    </source>
</evidence>
<evidence type="ECO:0000313" key="9">
    <source>
        <dbReference type="EMBL" id="SVC69207.1"/>
    </source>
</evidence>
<gene>
    <name evidence="9" type="ORF">METZ01_LOCUS322061</name>
</gene>
<sequence length="250" mass="29065">MAVYTKLSKEELREFFSKYNLGKLLNYKEIKEGIENTNYFIQTEKGKFILTLYEKRVEEKDLPFFISLMRNLFDKNFPSPEPIINKNGNYISEISEKKAAVVSFLDGYAKKILNPNDCYKIGVNTAKLHLITKDLSSKRENKLSVNSWRKIYNKVKKDCSKIHLNLPKVIEKNLDEIEKNWPKNIPSGIIHADLFPDNIFFIGDKLSGIIDYYFSCNDFYAFEIAICLNALCFEGKSENLSFNVTKAKKF</sequence>
<dbReference type="PANTHER" id="PTHR21064">
    <property type="entry name" value="AMINOGLYCOSIDE PHOSPHOTRANSFERASE DOMAIN-CONTAINING PROTEIN-RELATED"/>
    <property type="match status" value="1"/>
</dbReference>
<name>A0A382P8Q9_9ZZZZ</name>
<evidence type="ECO:0000256" key="4">
    <source>
        <dbReference type="ARBA" id="ARBA00022741"/>
    </source>
</evidence>
<dbReference type="NCBIfam" id="TIGR00938">
    <property type="entry name" value="thrB_alt"/>
    <property type="match status" value="1"/>
</dbReference>
<dbReference type="AlphaFoldDB" id="A0A382P8Q9"/>
<dbReference type="InterPro" id="IPR011009">
    <property type="entry name" value="Kinase-like_dom_sf"/>
</dbReference>
<comment type="similarity">
    <text evidence="7">Belongs to the pseudomonas-type ThrB family.</text>
</comment>
<organism evidence="9">
    <name type="scientific">marine metagenome</name>
    <dbReference type="NCBI Taxonomy" id="408172"/>
    <lineage>
        <taxon>unclassified sequences</taxon>
        <taxon>metagenomes</taxon>
        <taxon>ecological metagenomes</taxon>
    </lineage>
</organism>
<dbReference type="SUPFAM" id="SSF56112">
    <property type="entry name" value="Protein kinase-like (PK-like)"/>
    <property type="match status" value="1"/>
</dbReference>
<protein>
    <recommendedName>
        <fullName evidence="8">Aminoglycoside phosphotransferase domain-containing protein</fullName>
    </recommendedName>
</protein>
<reference evidence="9" key="1">
    <citation type="submission" date="2018-05" db="EMBL/GenBank/DDBJ databases">
        <authorList>
            <person name="Lanie J.A."/>
            <person name="Ng W.-L."/>
            <person name="Kazmierczak K.M."/>
            <person name="Andrzejewski T.M."/>
            <person name="Davidsen T.M."/>
            <person name="Wayne K.J."/>
            <person name="Tettelin H."/>
            <person name="Glass J.I."/>
            <person name="Rusch D."/>
            <person name="Podicherti R."/>
            <person name="Tsui H.-C.T."/>
            <person name="Winkler M.E."/>
        </authorList>
    </citation>
    <scope>NUCLEOTIDE SEQUENCE</scope>
</reference>